<evidence type="ECO:0000256" key="2">
    <source>
        <dbReference type="SAM" id="SignalP"/>
    </source>
</evidence>
<feature type="chain" id="PRO_5038755078" description="DUF6993 domain-containing protein" evidence="2">
    <location>
        <begin position="28"/>
        <end position="162"/>
    </location>
</feature>
<feature type="signal peptide" evidence="2">
    <location>
        <begin position="1"/>
        <end position="27"/>
    </location>
</feature>
<dbReference type="AlphaFoldDB" id="A0A939M198"/>
<evidence type="ECO:0000259" key="3">
    <source>
        <dbReference type="Pfam" id="PF22504"/>
    </source>
</evidence>
<dbReference type="Pfam" id="PF22504">
    <property type="entry name" value="DUF6993"/>
    <property type="match status" value="1"/>
</dbReference>
<organism evidence="4 5">
    <name type="scientific">Leucobacter ruminantium</name>
    <dbReference type="NCBI Taxonomy" id="1289170"/>
    <lineage>
        <taxon>Bacteria</taxon>
        <taxon>Bacillati</taxon>
        <taxon>Actinomycetota</taxon>
        <taxon>Actinomycetes</taxon>
        <taxon>Micrococcales</taxon>
        <taxon>Microbacteriaceae</taxon>
        <taxon>Leucobacter</taxon>
    </lineage>
</organism>
<keyword evidence="5" id="KW-1185">Reference proteome</keyword>
<dbReference type="EMBL" id="JAGDYL010000010">
    <property type="protein sequence ID" value="MBO1805215.1"/>
    <property type="molecule type" value="Genomic_DNA"/>
</dbReference>
<dbReference type="Proteomes" id="UP000664398">
    <property type="component" value="Unassembled WGS sequence"/>
</dbReference>
<keyword evidence="2" id="KW-0732">Signal</keyword>
<feature type="region of interest" description="Disordered" evidence="1">
    <location>
        <begin position="31"/>
        <end position="54"/>
    </location>
</feature>
<dbReference type="PROSITE" id="PS51257">
    <property type="entry name" value="PROKAR_LIPOPROTEIN"/>
    <property type="match status" value="1"/>
</dbReference>
<reference evidence="4" key="1">
    <citation type="submission" date="2021-03" db="EMBL/GenBank/DDBJ databases">
        <title>Leucobacter chromiisoli sp. nov., isolated from chromium-containing soil of chemical plant.</title>
        <authorList>
            <person name="Xu Z."/>
        </authorList>
    </citation>
    <scope>NUCLEOTIDE SEQUENCE</scope>
    <source>
        <strain evidence="4">A2</strain>
    </source>
</reference>
<evidence type="ECO:0000256" key="1">
    <source>
        <dbReference type="SAM" id="MobiDB-lite"/>
    </source>
</evidence>
<sequence>MLTTGKPALRVLTPLLLVGLLSASATGCALLEGPTPDTPKREAPAEPETAPEFFPEGSAADNLPYFTETMRTYAAGDGPVLGAPLVDSLVAAGFNRDTMQVSFDESKTGLAADNIFVSARFGADCLIGQLVAGDRSFVATVQPAVGPNQDICLIGNTRPLDW</sequence>
<protein>
    <recommendedName>
        <fullName evidence="3">DUF6993 domain-containing protein</fullName>
    </recommendedName>
</protein>
<dbReference type="InterPro" id="IPR054262">
    <property type="entry name" value="DUF6993"/>
</dbReference>
<accession>A0A939M198</accession>
<evidence type="ECO:0000313" key="4">
    <source>
        <dbReference type="EMBL" id="MBO1805215.1"/>
    </source>
</evidence>
<gene>
    <name evidence="4" type="ORF">J4H91_07765</name>
</gene>
<name>A0A939M198_9MICO</name>
<feature type="domain" description="DUF6993" evidence="3">
    <location>
        <begin position="71"/>
        <end position="156"/>
    </location>
</feature>
<proteinExistence type="predicted"/>
<evidence type="ECO:0000313" key="5">
    <source>
        <dbReference type="Proteomes" id="UP000664398"/>
    </source>
</evidence>
<dbReference type="RefSeq" id="WP_208045692.1">
    <property type="nucleotide sequence ID" value="NZ_JAGDYL010000010.1"/>
</dbReference>
<comment type="caution">
    <text evidence="4">The sequence shown here is derived from an EMBL/GenBank/DDBJ whole genome shotgun (WGS) entry which is preliminary data.</text>
</comment>